<organism evidence="2 3">
    <name type="scientific">Diaporthe vaccinii</name>
    <dbReference type="NCBI Taxonomy" id="105482"/>
    <lineage>
        <taxon>Eukaryota</taxon>
        <taxon>Fungi</taxon>
        <taxon>Dikarya</taxon>
        <taxon>Ascomycota</taxon>
        <taxon>Pezizomycotina</taxon>
        <taxon>Sordariomycetes</taxon>
        <taxon>Sordariomycetidae</taxon>
        <taxon>Diaporthales</taxon>
        <taxon>Diaporthaceae</taxon>
        <taxon>Diaporthe</taxon>
        <taxon>Diaporthe eres species complex</taxon>
    </lineage>
</organism>
<dbReference type="PANTHER" id="PTHR24148:SF64">
    <property type="entry name" value="HETEROKARYON INCOMPATIBILITY DOMAIN-CONTAINING PROTEIN"/>
    <property type="match status" value="1"/>
</dbReference>
<proteinExistence type="predicted"/>
<dbReference type="Pfam" id="PF06985">
    <property type="entry name" value="HET"/>
    <property type="match status" value="1"/>
</dbReference>
<protein>
    <recommendedName>
        <fullName evidence="1">Heterokaryon incompatibility domain-containing protein</fullName>
    </recommendedName>
</protein>
<evidence type="ECO:0000259" key="1">
    <source>
        <dbReference type="Pfam" id="PF06985"/>
    </source>
</evidence>
<sequence length="614" mass="70030">MPRNHQTSIYDPLPDGAYIRLLILEPGRRRQPLRCQLKIVNLEEDSDFEALSYVWGRGIKRKKVVCNGTCVKITANLLQALVAMRYPSTPRAVWADSISINQADNEEKGRQVALMGPIYNRARRVLIHLAGDDGGHAHRAATFVSEKLAVIRQMPGDNLETAPYPSAEEIQLVMEDPRLQSVKYLLDHQWFERGWVIQEAVLARDAVVIWGSRMTARFESLMICHSWLFRSFRGVHAKFNVNPLNVLSSLYRYRFREVARYLGYSLETQPSLLRILDQARQAKFKNARDRVYAFLYLDGLEDRLDVAVDAASRLGIQPDYSKSVAEVYADFARHCFESGDIKWLHYVQQTQKSLVQGGFASWVPRWDLRENCSLATRPSTHPSMHPSRHTGDNGSQETARFNGNCLIVQGVVFDRVRACHCCSFPGSRLIMLDDVASFWRTVRTSELGSAYPPEHLGLALLYTLTQAYFQGSWSEWLQEREMFWQFLRAAEEDPDKAEGFKPQIPRVEQCISVASTGRKLVSTDKGYFALAPRITEENDMCCIIFGCCFPFILREVKCPSDSEEKIYRVVGDAWVAGKNAVPHPQGGLFMSRFGGQHSMEWETWGLKEGDIRLV</sequence>
<comment type="caution">
    <text evidence="2">The sequence shown here is derived from an EMBL/GenBank/DDBJ whole genome shotgun (WGS) entry which is preliminary data.</text>
</comment>
<gene>
    <name evidence="2" type="ORF">FJTKL_07069</name>
</gene>
<dbReference type="InterPro" id="IPR010730">
    <property type="entry name" value="HET"/>
</dbReference>
<dbReference type="InterPro" id="IPR052895">
    <property type="entry name" value="HetReg/Transcr_Mod"/>
</dbReference>
<evidence type="ECO:0000313" key="2">
    <source>
        <dbReference type="EMBL" id="KAL2286281.1"/>
    </source>
</evidence>
<dbReference type="EMBL" id="JBAWTH010000025">
    <property type="protein sequence ID" value="KAL2286281.1"/>
    <property type="molecule type" value="Genomic_DNA"/>
</dbReference>
<reference evidence="2 3" key="1">
    <citation type="submission" date="2024-03" db="EMBL/GenBank/DDBJ databases">
        <title>A high-quality draft genome sequence of Diaporthe vaccinii, a causative agent of upright dieback and viscid rot disease in cranberry plants.</title>
        <authorList>
            <person name="Sarrasin M."/>
            <person name="Lang B.F."/>
            <person name="Burger G."/>
        </authorList>
    </citation>
    <scope>NUCLEOTIDE SEQUENCE [LARGE SCALE GENOMIC DNA]</scope>
    <source>
        <strain evidence="2 3">IS7</strain>
    </source>
</reference>
<dbReference type="Proteomes" id="UP001600888">
    <property type="component" value="Unassembled WGS sequence"/>
</dbReference>
<accession>A0ABR4EV14</accession>
<feature type="domain" description="Heterokaryon incompatibility" evidence="1">
    <location>
        <begin position="48"/>
        <end position="199"/>
    </location>
</feature>
<dbReference type="PANTHER" id="PTHR24148">
    <property type="entry name" value="ANKYRIN REPEAT DOMAIN-CONTAINING PROTEIN 39 HOMOLOG-RELATED"/>
    <property type="match status" value="1"/>
</dbReference>
<keyword evidence="3" id="KW-1185">Reference proteome</keyword>
<evidence type="ECO:0000313" key="3">
    <source>
        <dbReference type="Proteomes" id="UP001600888"/>
    </source>
</evidence>
<name>A0ABR4EV14_9PEZI</name>